<evidence type="ECO:0000256" key="1">
    <source>
        <dbReference type="SAM" id="MobiDB-lite"/>
    </source>
</evidence>
<proteinExistence type="predicted"/>
<sequence length="327" mass="37485">MQLTSASSHARFARNVSDGAPNDTDGAHRGAVHGPQRDAADVAHRDTGLAPQTEFAARLAAVPSTGGPLRSSESLFDDTVDEDSSPMDWGVPTPPPVRIAWIREEERPRTTITDVDKLVRFEGPYAEVLCIRMVMGIWQTTGPYETARPHYELWQVDPNDPDREEHFYDALFQQLRAGGTYIDLIDDTMLDWRETGRFERQVGHRMILHGDLGRTWSEEDMRNGFLAWHIQGRPLERWSGWHLAHEADAESRRLASKTRLPLPVSLAIVIGQWDSWHAEDRFRHRVARQQHRRDENDEARVLHKKLILKQLLDTQLAVGMRYTPRAR</sequence>
<dbReference type="AlphaFoldDB" id="A0A261UHT5"/>
<gene>
    <name evidence="2" type="ORF">CAL28_17165</name>
</gene>
<evidence type="ECO:0000313" key="3">
    <source>
        <dbReference type="Proteomes" id="UP000215767"/>
    </source>
</evidence>
<feature type="compositionally biased region" description="Acidic residues" evidence="1">
    <location>
        <begin position="75"/>
        <end position="85"/>
    </location>
</feature>
<organism evidence="2 3">
    <name type="scientific">Bordetella genomosp. 11</name>
    <dbReference type="NCBI Taxonomy" id="1416808"/>
    <lineage>
        <taxon>Bacteria</taxon>
        <taxon>Pseudomonadati</taxon>
        <taxon>Pseudomonadota</taxon>
        <taxon>Betaproteobacteria</taxon>
        <taxon>Burkholderiales</taxon>
        <taxon>Alcaligenaceae</taxon>
        <taxon>Bordetella</taxon>
    </lineage>
</organism>
<feature type="compositionally biased region" description="Basic and acidic residues" evidence="1">
    <location>
        <begin position="35"/>
        <end position="44"/>
    </location>
</feature>
<dbReference type="RefSeq" id="WP_094842487.1">
    <property type="nucleotide sequence ID" value="NZ_NEVS01000004.1"/>
</dbReference>
<feature type="region of interest" description="Disordered" evidence="1">
    <location>
        <begin position="62"/>
        <end position="92"/>
    </location>
</feature>
<feature type="region of interest" description="Disordered" evidence="1">
    <location>
        <begin position="1"/>
        <end position="44"/>
    </location>
</feature>
<reference evidence="3" key="1">
    <citation type="submission" date="2017-05" db="EMBL/GenBank/DDBJ databases">
        <title>Complete and WGS of Bordetella genogroups.</title>
        <authorList>
            <person name="Spilker T."/>
            <person name="Lipuma J."/>
        </authorList>
    </citation>
    <scope>NUCLEOTIDE SEQUENCE [LARGE SCALE GENOMIC DNA]</scope>
    <source>
        <strain evidence="3">AU8856</strain>
    </source>
</reference>
<protein>
    <submittedName>
        <fullName evidence="2">Uncharacterized protein</fullName>
    </submittedName>
</protein>
<evidence type="ECO:0000313" key="2">
    <source>
        <dbReference type="EMBL" id="OZI61077.1"/>
    </source>
</evidence>
<name>A0A261UHT5_9BORD</name>
<accession>A0A261UHT5</accession>
<keyword evidence="3" id="KW-1185">Reference proteome</keyword>
<dbReference type="EMBL" id="NEVS01000004">
    <property type="protein sequence ID" value="OZI61077.1"/>
    <property type="molecule type" value="Genomic_DNA"/>
</dbReference>
<comment type="caution">
    <text evidence="2">The sequence shown here is derived from an EMBL/GenBank/DDBJ whole genome shotgun (WGS) entry which is preliminary data.</text>
</comment>
<dbReference type="OrthoDB" id="9856707at2"/>
<dbReference type="Proteomes" id="UP000215767">
    <property type="component" value="Unassembled WGS sequence"/>
</dbReference>